<gene>
    <name evidence="3" type="ORF">SAMN05216184_11516</name>
</gene>
<feature type="region of interest" description="Disordered" evidence="1">
    <location>
        <begin position="292"/>
        <end position="329"/>
    </location>
</feature>
<keyword evidence="2" id="KW-0472">Membrane</keyword>
<name>A0A2Y9AV33_9MICO</name>
<feature type="transmembrane region" description="Helical" evidence="2">
    <location>
        <begin position="57"/>
        <end position="78"/>
    </location>
</feature>
<keyword evidence="4" id="KW-1185">Reference proteome</keyword>
<evidence type="ECO:0000313" key="4">
    <source>
        <dbReference type="Proteomes" id="UP000250222"/>
    </source>
</evidence>
<feature type="transmembrane region" description="Helical" evidence="2">
    <location>
        <begin position="272"/>
        <end position="288"/>
    </location>
</feature>
<reference evidence="3 4" key="1">
    <citation type="submission" date="2016-10" db="EMBL/GenBank/DDBJ databases">
        <authorList>
            <person name="Cai Z."/>
        </authorList>
    </citation>
    <scope>NUCLEOTIDE SEQUENCE [LARGE SCALE GENOMIC DNA]</scope>
    <source>
        <strain evidence="3 4">CGMCC 1.10826</strain>
    </source>
</reference>
<feature type="transmembrane region" description="Helical" evidence="2">
    <location>
        <begin position="223"/>
        <end position="240"/>
    </location>
</feature>
<dbReference type="AlphaFoldDB" id="A0A2Y9AV33"/>
<dbReference type="EMBL" id="UETB01000015">
    <property type="protein sequence ID" value="SSA46089.1"/>
    <property type="molecule type" value="Genomic_DNA"/>
</dbReference>
<organism evidence="3 4">
    <name type="scientific">Georgenia satyanarayanai</name>
    <dbReference type="NCBI Taxonomy" id="860221"/>
    <lineage>
        <taxon>Bacteria</taxon>
        <taxon>Bacillati</taxon>
        <taxon>Actinomycetota</taxon>
        <taxon>Actinomycetes</taxon>
        <taxon>Micrococcales</taxon>
        <taxon>Bogoriellaceae</taxon>
        <taxon>Georgenia</taxon>
    </lineage>
</organism>
<evidence type="ECO:0000256" key="2">
    <source>
        <dbReference type="SAM" id="Phobius"/>
    </source>
</evidence>
<evidence type="ECO:0000313" key="3">
    <source>
        <dbReference type="EMBL" id="SSA46089.1"/>
    </source>
</evidence>
<feature type="transmembrane region" description="Helical" evidence="2">
    <location>
        <begin position="247"/>
        <end position="266"/>
    </location>
</feature>
<keyword evidence="2" id="KW-0812">Transmembrane</keyword>
<feature type="transmembrane region" description="Helical" evidence="2">
    <location>
        <begin position="14"/>
        <end position="36"/>
    </location>
</feature>
<protein>
    <recommendedName>
        <fullName evidence="5">DoxX protein</fullName>
    </recommendedName>
</protein>
<evidence type="ECO:0008006" key="5">
    <source>
        <dbReference type="Google" id="ProtNLM"/>
    </source>
</evidence>
<dbReference type="Proteomes" id="UP000250222">
    <property type="component" value="Unassembled WGS sequence"/>
</dbReference>
<keyword evidence="2" id="KW-1133">Transmembrane helix</keyword>
<proteinExistence type="predicted"/>
<sequence length="329" mass="34250">MSDPDAYPVDLSALLRPGVLVGVTVAVLVAVGWRVLAARLPVPELRALTPTRHLSGLVPWVPRLLAAHLGVSLLVLAFDRAILDPGIHVPDDVGGTLLLVPQAVVGVLLVAGVLVRPAAAAIVLVGPLVAVLHGPEVLATLAVLVGIAVFLFILPPRLRDGGRRDMDAAALRRATRALKLGAGTTLISLAVVEKLANPEMARTMLDQVPVLNLLGPFGVSPDLFALIAGTVELLFGLLVISAALPQVVAVVAAIPFTATLALFGATELLGHLPVYGVLLALLVLGSREDTSRTLSGLRSSGDSEIQTSRSSDWRHGLSISTPERGHGRE</sequence>
<accession>A0A2Y9AV33</accession>
<feature type="transmembrane region" description="Helical" evidence="2">
    <location>
        <begin position="98"/>
        <end position="125"/>
    </location>
</feature>
<feature type="compositionally biased region" description="Polar residues" evidence="1">
    <location>
        <begin position="292"/>
        <end position="310"/>
    </location>
</feature>
<feature type="transmembrane region" description="Helical" evidence="2">
    <location>
        <begin position="137"/>
        <end position="154"/>
    </location>
</feature>
<evidence type="ECO:0000256" key="1">
    <source>
        <dbReference type="SAM" id="MobiDB-lite"/>
    </source>
</evidence>